<name>A0A0F7ID68_9EURY</name>
<evidence type="ECO:0000259" key="8">
    <source>
        <dbReference type="Pfam" id="PF07479"/>
    </source>
</evidence>
<dbReference type="KEGG" id="gah:GAH_01857"/>
<dbReference type="GO" id="GO:0005829">
    <property type="term" value="C:cytosol"/>
    <property type="evidence" value="ECO:0007669"/>
    <property type="project" value="TreeGrafter"/>
</dbReference>
<dbReference type="PRINTS" id="PR00077">
    <property type="entry name" value="GPDHDRGNASE"/>
</dbReference>
<accession>A0A0F7ID68</accession>
<dbReference type="GO" id="GO:0046168">
    <property type="term" value="P:glycerol-3-phosphate catabolic process"/>
    <property type="evidence" value="ECO:0007669"/>
    <property type="project" value="InterPro"/>
</dbReference>
<keyword evidence="5 6" id="KW-0520">NAD</keyword>
<dbReference type="GeneID" id="24804424"/>
<dbReference type="PANTHER" id="PTHR11728:SF1">
    <property type="entry name" value="GLYCEROL-3-PHOSPHATE DEHYDROGENASE [NAD(+)] 2, CHLOROPLASTIC"/>
    <property type="match status" value="1"/>
</dbReference>
<dbReference type="InterPro" id="IPR036291">
    <property type="entry name" value="NAD(P)-bd_dom_sf"/>
</dbReference>
<protein>
    <submittedName>
        <fullName evidence="9">Glycerol-3-phosphate dehydrogenase</fullName>
        <ecNumber evidence="9">1.1.1.94</ecNumber>
    </submittedName>
</protein>
<dbReference type="OrthoDB" id="51496at2157"/>
<dbReference type="Proteomes" id="UP000034723">
    <property type="component" value="Chromosome"/>
</dbReference>
<feature type="binding site" evidence="5">
    <location>
        <position position="257"/>
    </location>
    <ligand>
        <name>NAD(+)</name>
        <dbReference type="ChEBI" id="CHEBI:57540"/>
    </ligand>
</feature>
<dbReference type="PANTHER" id="PTHR11728">
    <property type="entry name" value="GLYCEROL-3-PHOSPHATE DEHYDROGENASE"/>
    <property type="match status" value="1"/>
</dbReference>
<dbReference type="GO" id="GO:0051287">
    <property type="term" value="F:NAD binding"/>
    <property type="evidence" value="ECO:0007669"/>
    <property type="project" value="InterPro"/>
</dbReference>
<evidence type="ECO:0000313" key="9">
    <source>
        <dbReference type="EMBL" id="AKG90865.1"/>
    </source>
</evidence>
<dbReference type="GO" id="GO:0047952">
    <property type="term" value="F:glycerol-3-phosphate dehydrogenase [NAD(P)+] activity"/>
    <property type="evidence" value="ECO:0007669"/>
    <property type="project" value="UniProtKB-EC"/>
</dbReference>
<feature type="binding site" evidence="5">
    <location>
        <position position="138"/>
    </location>
    <ligand>
        <name>NAD(+)</name>
        <dbReference type="ChEBI" id="CHEBI:57540"/>
    </ligand>
</feature>
<dbReference type="EMBL" id="CP011267">
    <property type="protein sequence ID" value="AKG90865.1"/>
    <property type="molecule type" value="Genomic_DNA"/>
</dbReference>
<dbReference type="InterPro" id="IPR006109">
    <property type="entry name" value="G3P_DH_NAD-dep_C"/>
</dbReference>
<feature type="binding site" evidence="4">
    <location>
        <begin position="257"/>
        <end position="258"/>
    </location>
    <ligand>
        <name>substrate</name>
    </ligand>
</feature>
<organism evidence="9 10">
    <name type="scientific">Geoglobus ahangari</name>
    <dbReference type="NCBI Taxonomy" id="113653"/>
    <lineage>
        <taxon>Archaea</taxon>
        <taxon>Methanobacteriati</taxon>
        <taxon>Methanobacteriota</taxon>
        <taxon>Archaeoglobi</taxon>
        <taxon>Archaeoglobales</taxon>
        <taxon>Archaeoglobaceae</taxon>
        <taxon>Geoglobus</taxon>
    </lineage>
</organism>
<dbReference type="PATRIC" id="fig|113653.22.peg.1826"/>
<dbReference type="PIRSF" id="PIRSF000114">
    <property type="entry name" value="Glycerol-3-P_dh"/>
    <property type="match status" value="1"/>
</dbReference>
<evidence type="ECO:0000256" key="6">
    <source>
        <dbReference type="RuleBase" id="RU000437"/>
    </source>
</evidence>
<evidence type="ECO:0000256" key="4">
    <source>
        <dbReference type="PIRSR" id="PIRSR000114-2"/>
    </source>
</evidence>
<feature type="domain" description="Glycerol-3-phosphate dehydrogenase NAD-dependent C-terminal" evidence="8">
    <location>
        <begin position="178"/>
        <end position="333"/>
    </location>
</feature>
<dbReference type="SUPFAM" id="SSF51735">
    <property type="entry name" value="NAD(P)-binding Rossmann-fold domains"/>
    <property type="match status" value="1"/>
</dbReference>
<dbReference type="AlphaFoldDB" id="A0A0F7ID68"/>
<keyword evidence="10" id="KW-1185">Reference proteome</keyword>
<dbReference type="STRING" id="113653.GAH_01857"/>
<evidence type="ECO:0000256" key="2">
    <source>
        <dbReference type="ARBA" id="ARBA00023002"/>
    </source>
</evidence>
<dbReference type="EC" id="1.1.1.94" evidence="9"/>
<dbReference type="InterPro" id="IPR006168">
    <property type="entry name" value="G3P_DH_NAD-dep"/>
</dbReference>
<dbReference type="GO" id="GO:0005975">
    <property type="term" value="P:carbohydrate metabolic process"/>
    <property type="evidence" value="ECO:0007669"/>
    <property type="project" value="InterPro"/>
</dbReference>
<dbReference type="InterPro" id="IPR013328">
    <property type="entry name" value="6PGD_dom2"/>
</dbReference>
<sequence length="337" mass="37153">MKVAILGAGAMGSALTIPYSEKNEVVLWGTEYDVPILEKIRRGEKHPRIDERVAVNDILNPDELDKALNADILVIAVSTEGVMPIFEQISDSLKDQVIITLAKGFIDEGEILTIPQAIWHERKDLKRNIAAITGPSIAKEVAKKLPTHVVYSSLGDRTLKVVKEYLETDYYRISLTHDIVGCETASALKNVYSIAIAWIRGIESRKGNVTMNNLKGIIVTQALREIGTLVRANGGKTETVYDLTGIGDLIATFRGGRNGMLGELLGKGYDIDSALKELERRGVGVVEGYVNAERAYRLAETLDHKGKLKMEELPLLEGINDVLYNGKDAEEVIHDLF</sequence>
<evidence type="ECO:0000259" key="7">
    <source>
        <dbReference type="Pfam" id="PF01210"/>
    </source>
</evidence>
<feature type="binding site" evidence="5">
    <location>
        <begin position="7"/>
        <end position="12"/>
    </location>
    <ligand>
        <name>NAD(+)</name>
        <dbReference type="ChEBI" id="CHEBI:57540"/>
    </ligand>
</feature>
<feature type="domain" description="Glycerol-3-phosphate dehydrogenase NAD-dependent N-terminal" evidence="7">
    <location>
        <begin position="2"/>
        <end position="153"/>
    </location>
</feature>
<dbReference type="Gene3D" id="3.40.50.720">
    <property type="entry name" value="NAD(P)-binding Rossmann-like Domain"/>
    <property type="match status" value="1"/>
</dbReference>
<dbReference type="HOGENOM" id="CLU_033449_0_0_2"/>
<evidence type="ECO:0000313" key="10">
    <source>
        <dbReference type="Proteomes" id="UP000034723"/>
    </source>
</evidence>
<keyword evidence="2 6" id="KW-0560">Oxidoreductase</keyword>
<dbReference type="RefSeq" id="WP_048096311.1">
    <property type="nucleotide sequence ID" value="NZ_CP011267.1"/>
</dbReference>
<feature type="active site" description="Proton acceptor" evidence="3">
    <location>
        <position position="189"/>
    </location>
</feature>
<dbReference type="InterPro" id="IPR011128">
    <property type="entry name" value="G3P_DH_NAD-dep_N"/>
</dbReference>
<dbReference type="InParanoid" id="A0A0F7ID68"/>
<dbReference type="InterPro" id="IPR008927">
    <property type="entry name" value="6-PGluconate_DH-like_C_sf"/>
</dbReference>
<evidence type="ECO:0000256" key="3">
    <source>
        <dbReference type="PIRSR" id="PIRSR000114-1"/>
    </source>
</evidence>
<dbReference type="Pfam" id="PF01210">
    <property type="entry name" value="NAD_Gly3P_dh_N"/>
    <property type="match status" value="1"/>
</dbReference>
<evidence type="ECO:0000256" key="1">
    <source>
        <dbReference type="ARBA" id="ARBA00011009"/>
    </source>
</evidence>
<comment type="similarity">
    <text evidence="1 6">Belongs to the NAD-dependent glycerol-3-phosphate dehydrogenase family.</text>
</comment>
<dbReference type="SUPFAM" id="SSF48179">
    <property type="entry name" value="6-phosphogluconate dehydrogenase C-terminal domain-like"/>
    <property type="match status" value="1"/>
</dbReference>
<dbReference type="Gene3D" id="1.10.1040.10">
    <property type="entry name" value="N-(1-d-carboxylethyl)-l-norvaline Dehydrogenase, domain 2"/>
    <property type="match status" value="1"/>
</dbReference>
<dbReference type="Pfam" id="PF07479">
    <property type="entry name" value="NAD_Gly3P_dh_C"/>
    <property type="match status" value="1"/>
</dbReference>
<feature type="binding site" evidence="4">
    <location>
        <position position="103"/>
    </location>
    <ligand>
        <name>substrate</name>
    </ligand>
</feature>
<evidence type="ECO:0000256" key="5">
    <source>
        <dbReference type="PIRSR" id="PIRSR000114-3"/>
    </source>
</evidence>
<proteinExistence type="inferred from homology"/>
<gene>
    <name evidence="9" type="ORF">GAH_01857</name>
</gene>
<reference evidence="9 10" key="1">
    <citation type="submission" date="2015-04" db="EMBL/GenBank/DDBJ databases">
        <title>The complete genome sequence of the hyperthermophilic, obligate iron-reducing archaeon Geoglobus ahangari strain 234T.</title>
        <authorList>
            <person name="Manzella M.P."/>
            <person name="Holmes D.E."/>
            <person name="Rocheleau J.M."/>
            <person name="Chung A."/>
            <person name="Reguera G."/>
            <person name="Kashefi K."/>
        </authorList>
    </citation>
    <scope>NUCLEOTIDE SEQUENCE [LARGE SCALE GENOMIC DNA]</scope>
    <source>
        <strain evidence="9 10">234</strain>
    </source>
</reference>